<evidence type="ECO:0000259" key="5">
    <source>
        <dbReference type="PROSITE" id="PS51782"/>
    </source>
</evidence>
<feature type="domain" description="Peptidase C51" evidence="4">
    <location>
        <begin position="142"/>
        <end position="266"/>
    </location>
</feature>
<dbReference type="HOGENOM" id="CLU_016043_11_0_9"/>
<dbReference type="Gene3D" id="3.90.1720.10">
    <property type="entry name" value="endopeptidase domain like (from Nostoc punctiforme)"/>
    <property type="match status" value="1"/>
</dbReference>
<sequence>MKKLAFAITAASGAAAVLSHHDAEASTQHKVQSGESLWTIAQQYNTSVESIKQNNNLSNNMVFPGQVINVGGSASQNTSSNTSSSSASSHTVVAGESLNIIANKYGVSVDALMQANHLNGYLIMPNQILTIPNGGSGSGSGGTATQTSGNYTSPSFNHQNLYTEGQCTWYVFDKRSQAGKPISTYWSDAKYWASNAANDGYQVDNTPSVGAIMQSTPGPYGHVAYVERINGDGSILISEMNYANGPYNMNYRTIPASEVSSYAFIH</sequence>
<dbReference type="eggNOG" id="COG1388">
    <property type="taxonomic scope" value="Bacteria"/>
</dbReference>
<name>A0A0H2VHF7_STAES</name>
<dbReference type="SUPFAM" id="SSF54001">
    <property type="entry name" value="Cysteine proteinases"/>
    <property type="match status" value="1"/>
</dbReference>
<dbReference type="EMBL" id="AE015929">
    <property type="protein sequence ID" value="AAO04030.1"/>
    <property type="molecule type" value="Genomic_DNA"/>
</dbReference>
<keyword evidence="1" id="KW-0732">Signal</keyword>
<dbReference type="InterPro" id="IPR018392">
    <property type="entry name" value="LysM"/>
</dbReference>
<dbReference type="PATRIC" id="fig|176280.10.peg.407"/>
<feature type="domain" description="LysM" evidence="5">
    <location>
        <begin position="27"/>
        <end position="70"/>
    </location>
</feature>
<dbReference type="OrthoDB" id="9813368at2"/>
<reference evidence="6 7" key="1">
    <citation type="journal article" date="2003" name="Mol. Microbiol.">
        <title>Genome-based analysis of virulence genes in a non-biofilm-forming Staphylococcus epidermidis strain (ATCC 12228).</title>
        <authorList>
            <person name="Zhang Y.Q."/>
            <person name="Ren S.X."/>
            <person name="Li H.L."/>
            <person name="Wang Y.X."/>
            <person name="Fu G."/>
            <person name="Yang J."/>
            <person name="Qin Z.Q."/>
            <person name="Miao Y.G."/>
            <person name="Wang W.Y."/>
            <person name="Chen R.S."/>
            <person name="Shen Y."/>
            <person name="Chen Z."/>
            <person name="Yuan Z.H."/>
            <person name="Zhao G.P."/>
            <person name="Qu D."/>
            <person name="Danchin A."/>
            <person name="Wen Y.M."/>
        </authorList>
    </citation>
    <scope>NUCLEOTIDE SEQUENCE [LARGE SCALE GENOMIC DNA]</scope>
    <source>
        <strain evidence="7">ATCC 12228 / FDA PCI 1200</strain>
    </source>
</reference>
<dbReference type="GO" id="GO:0016787">
    <property type="term" value="F:hydrolase activity"/>
    <property type="evidence" value="ECO:0007669"/>
    <property type="project" value="UniProtKB-KW"/>
</dbReference>
<evidence type="ECO:0000313" key="6">
    <source>
        <dbReference type="EMBL" id="AAO04030.1"/>
    </source>
</evidence>
<proteinExistence type="predicted"/>
<protein>
    <submittedName>
        <fullName evidence="6">Secretory antigen SsaA-like protein</fullName>
    </submittedName>
</protein>
<keyword evidence="2" id="KW-0378">Hydrolase</keyword>
<dbReference type="RefSeq" id="WP_001832086.1">
    <property type="nucleotide sequence ID" value="NC_004461.1"/>
</dbReference>
<feature type="domain" description="LysM" evidence="5">
    <location>
        <begin position="88"/>
        <end position="131"/>
    </location>
</feature>
<dbReference type="eggNOG" id="COG3942">
    <property type="taxonomic scope" value="Bacteria"/>
</dbReference>
<dbReference type="GeneID" id="50019411"/>
<dbReference type="Proteomes" id="UP000001411">
    <property type="component" value="Chromosome"/>
</dbReference>
<evidence type="ECO:0000256" key="1">
    <source>
        <dbReference type="ARBA" id="ARBA00022729"/>
    </source>
</evidence>
<evidence type="ECO:0000256" key="2">
    <source>
        <dbReference type="ARBA" id="ARBA00022801"/>
    </source>
</evidence>
<dbReference type="PANTHER" id="PTHR33734:SF22">
    <property type="entry name" value="MEMBRANE-BOUND LYTIC MUREIN TRANSGLYCOSYLASE D"/>
    <property type="match status" value="1"/>
</dbReference>
<dbReference type="InterPro" id="IPR038765">
    <property type="entry name" value="Papain-like_cys_pep_sf"/>
</dbReference>
<organism evidence="6 7">
    <name type="scientific">Staphylococcus epidermidis (strain ATCC 12228 / FDA PCI 1200)</name>
    <dbReference type="NCBI Taxonomy" id="176280"/>
    <lineage>
        <taxon>Bacteria</taxon>
        <taxon>Bacillati</taxon>
        <taxon>Bacillota</taxon>
        <taxon>Bacilli</taxon>
        <taxon>Bacillales</taxon>
        <taxon>Staphylococcaceae</taxon>
        <taxon>Staphylococcus</taxon>
    </lineage>
</organism>
<accession>A0A0H2VHF7</accession>
<dbReference type="GO" id="GO:0008932">
    <property type="term" value="F:lytic endotransglycosylase activity"/>
    <property type="evidence" value="ECO:0007669"/>
    <property type="project" value="TreeGrafter"/>
</dbReference>
<dbReference type="GO" id="GO:0071555">
    <property type="term" value="P:cell wall organization"/>
    <property type="evidence" value="ECO:0007669"/>
    <property type="project" value="UniProtKB-KW"/>
</dbReference>
<keyword evidence="3" id="KW-0961">Cell wall biogenesis/degradation</keyword>
<dbReference type="KEGG" id="sep:SE_0433"/>
<dbReference type="InterPro" id="IPR036779">
    <property type="entry name" value="LysM_dom_sf"/>
</dbReference>
<gene>
    <name evidence="6" type="ordered locus">SE_0433</name>
</gene>
<dbReference type="PROSITE" id="PS50911">
    <property type="entry name" value="CHAP"/>
    <property type="match status" value="1"/>
</dbReference>
<dbReference type="CDD" id="cd00118">
    <property type="entry name" value="LysM"/>
    <property type="match status" value="2"/>
</dbReference>
<evidence type="ECO:0000259" key="4">
    <source>
        <dbReference type="PROSITE" id="PS50911"/>
    </source>
</evidence>
<dbReference type="SMART" id="SM00257">
    <property type="entry name" value="LysM"/>
    <property type="match status" value="2"/>
</dbReference>
<dbReference type="SUPFAM" id="SSF54106">
    <property type="entry name" value="LysM domain"/>
    <property type="match status" value="2"/>
</dbReference>
<dbReference type="PANTHER" id="PTHR33734">
    <property type="entry name" value="LYSM DOMAIN-CONTAINING GPI-ANCHORED PROTEIN 2"/>
    <property type="match status" value="1"/>
</dbReference>
<evidence type="ECO:0000256" key="3">
    <source>
        <dbReference type="ARBA" id="ARBA00023316"/>
    </source>
</evidence>
<dbReference type="Pfam" id="PF05257">
    <property type="entry name" value="CHAP"/>
    <property type="match status" value="1"/>
</dbReference>
<dbReference type="Gene3D" id="3.10.350.10">
    <property type="entry name" value="LysM domain"/>
    <property type="match status" value="2"/>
</dbReference>
<dbReference type="InterPro" id="IPR007921">
    <property type="entry name" value="CHAP_dom"/>
</dbReference>
<evidence type="ECO:0000313" key="7">
    <source>
        <dbReference type="Proteomes" id="UP000001411"/>
    </source>
</evidence>
<dbReference type="PROSITE" id="PS51782">
    <property type="entry name" value="LYSM"/>
    <property type="match status" value="2"/>
</dbReference>
<dbReference type="AlphaFoldDB" id="A0A0H2VHF7"/>
<dbReference type="Pfam" id="PF01476">
    <property type="entry name" value="LysM"/>
    <property type="match status" value="2"/>
</dbReference>